<evidence type="ECO:0000313" key="1">
    <source>
        <dbReference type="EMBL" id="BAS26807.1"/>
    </source>
</evidence>
<organism evidence="1 2">
    <name type="scientific">Limnochorda pilosa</name>
    <dbReference type="NCBI Taxonomy" id="1555112"/>
    <lineage>
        <taxon>Bacteria</taxon>
        <taxon>Bacillati</taxon>
        <taxon>Bacillota</taxon>
        <taxon>Limnochordia</taxon>
        <taxon>Limnochordales</taxon>
        <taxon>Limnochordaceae</taxon>
        <taxon>Limnochorda</taxon>
    </lineage>
</organism>
<protein>
    <submittedName>
        <fullName evidence="1">Uncharacterized protein</fullName>
    </submittedName>
</protein>
<reference evidence="2" key="2">
    <citation type="journal article" date="2016" name="Int. J. Syst. Evol. Microbiol.">
        <title>Complete genome sequence and cell structure of Limnochorda pilosa, a Gram-negative spore-former within the phylum Firmicutes.</title>
        <authorList>
            <person name="Watanabe M."/>
            <person name="Kojima H."/>
            <person name="Fukui M."/>
        </authorList>
    </citation>
    <scope>NUCLEOTIDE SEQUENCE [LARGE SCALE GENOMIC DNA]</scope>
    <source>
        <strain evidence="2">HC45</strain>
    </source>
</reference>
<dbReference type="AlphaFoldDB" id="A0A0K2SIG2"/>
<reference evidence="2" key="1">
    <citation type="submission" date="2015-07" db="EMBL/GenBank/DDBJ databases">
        <title>Complete genome sequence and phylogenetic analysis of Limnochorda pilosa.</title>
        <authorList>
            <person name="Watanabe M."/>
            <person name="Kojima H."/>
            <person name="Fukui M."/>
        </authorList>
    </citation>
    <scope>NUCLEOTIDE SEQUENCE [LARGE SCALE GENOMIC DNA]</scope>
    <source>
        <strain evidence="2">HC45</strain>
    </source>
</reference>
<sequence length="201" mass="23153">MNHVTGKLARRRRGCDIGVSAPIIMESQVYVLHRKGTRQVDRYGADLAVTVYVPAEEFMKTALFQIKRSQELMLDIEKRQLKDAHLHSRIAERSFVLAVDEVRATFRITPVADVLRQFGEASTRRLRAEGWLSLAEFIWKWLACELGPHSQPDDPQSVEALLRAFVVENDEDLPIWDEYPEDVLPSRTWLDLRFVPREGPA</sequence>
<dbReference type="KEGG" id="lpil:LIP_0950"/>
<dbReference type="Proteomes" id="UP000065807">
    <property type="component" value="Chromosome"/>
</dbReference>
<accession>A0A0K2SIG2</accession>
<evidence type="ECO:0000313" key="2">
    <source>
        <dbReference type="Proteomes" id="UP000065807"/>
    </source>
</evidence>
<gene>
    <name evidence="1" type="ORF">LIP_0950</name>
</gene>
<name>A0A0K2SIG2_LIMPI</name>
<proteinExistence type="predicted"/>
<dbReference type="EMBL" id="AP014924">
    <property type="protein sequence ID" value="BAS26807.1"/>
    <property type="molecule type" value="Genomic_DNA"/>
</dbReference>
<keyword evidence="2" id="KW-1185">Reference proteome</keyword>